<dbReference type="Proteomes" id="UP001607302">
    <property type="component" value="Unassembled WGS sequence"/>
</dbReference>
<accession>A0ABD2AB11</accession>
<gene>
    <name evidence="1" type="ORF">V1478_013506</name>
</gene>
<reference evidence="1 2" key="1">
    <citation type="journal article" date="2024" name="Ann. Entomol. Soc. Am.">
        <title>Genomic analyses of the southern and eastern yellowjacket wasps (Hymenoptera: Vespidae) reveal evolutionary signatures of social life.</title>
        <authorList>
            <person name="Catto M.A."/>
            <person name="Caine P.B."/>
            <person name="Orr S.E."/>
            <person name="Hunt B.G."/>
            <person name="Goodisman M.A.D."/>
        </authorList>
    </citation>
    <scope>NUCLEOTIDE SEQUENCE [LARGE SCALE GENOMIC DNA]</scope>
    <source>
        <strain evidence="1">233</strain>
        <tissue evidence="1">Head and thorax</tissue>
    </source>
</reference>
<dbReference type="AlphaFoldDB" id="A0ABD2AB11"/>
<proteinExistence type="predicted"/>
<organism evidence="1 2">
    <name type="scientific">Vespula squamosa</name>
    <name type="common">Southern yellow jacket</name>
    <name type="synonym">Wasp</name>
    <dbReference type="NCBI Taxonomy" id="30214"/>
    <lineage>
        <taxon>Eukaryota</taxon>
        <taxon>Metazoa</taxon>
        <taxon>Ecdysozoa</taxon>
        <taxon>Arthropoda</taxon>
        <taxon>Hexapoda</taxon>
        <taxon>Insecta</taxon>
        <taxon>Pterygota</taxon>
        <taxon>Neoptera</taxon>
        <taxon>Endopterygota</taxon>
        <taxon>Hymenoptera</taxon>
        <taxon>Apocrita</taxon>
        <taxon>Aculeata</taxon>
        <taxon>Vespoidea</taxon>
        <taxon>Vespidae</taxon>
        <taxon>Vespinae</taxon>
        <taxon>Vespula</taxon>
    </lineage>
</organism>
<protein>
    <submittedName>
        <fullName evidence="1">Uncharacterized protein</fullName>
    </submittedName>
</protein>
<dbReference type="EMBL" id="JAUDFV010000153">
    <property type="protein sequence ID" value="KAL2717806.1"/>
    <property type="molecule type" value="Genomic_DNA"/>
</dbReference>
<evidence type="ECO:0000313" key="2">
    <source>
        <dbReference type="Proteomes" id="UP001607302"/>
    </source>
</evidence>
<name>A0ABD2AB11_VESSQ</name>
<evidence type="ECO:0000313" key="1">
    <source>
        <dbReference type="EMBL" id="KAL2717806.1"/>
    </source>
</evidence>
<sequence length="68" mass="8356">MSHIHLKTSLLPMTDLMDGWFDAAYMYLFRTREREAIRDNRAREDSLFIHTLLRKLYLIIKEQKCYYI</sequence>
<comment type="caution">
    <text evidence="1">The sequence shown here is derived from an EMBL/GenBank/DDBJ whole genome shotgun (WGS) entry which is preliminary data.</text>
</comment>
<keyword evidence="2" id="KW-1185">Reference proteome</keyword>